<evidence type="ECO:0000256" key="5">
    <source>
        <dbReference type="ARBA" id="ARBA00023098"/>
    </source>
</evidence>
<evidence type="ECO:0000256" key="7">
    <source>
        <dbReference type="HAMAP-Rule" id="MF_00523"/>
    </source>
</evidence>
<dbReference type="Gene3D" id="2.160.10.10">
    <property type="entry name" value="Hexapeptide repeat proteins"/>
    <property type="match status" value="1"/>
</dbReference>
<keyword evidence="5 7" id="KW-0443">Lipid metabolism</keyword>
<name>A0A1Y0EAP8_9RHOB</name>
<dbReference type="AlphaFoldDB" id="A0A1Y0EAP8"/>
<keyword evidence="4 7" id="KW-0677">Repeat</keyword>
<dbReference type="Proteomes" id="UP000195273">
    <property type="component" value="Chromosome"/>
</dbReference>
<keyword evidence="2 7" id="KW-0441">Lipid A biosynthesis</keyword>
<keyword evidence="3 7" id="KW-0808">Transferase</keyword>
<dbReference type="GO" id="GO:0103118">
    <property type="term" value="F:UDP-3-O-[(3R)-3-hydroxyacyl]-glucosamine N-acyltransferase activity"/>
    <property type="evidence" value="ECO:0007669"/>
    <property type="project" value="UniProtKB-EC"/>
</dbReference>
<keyword evidence="10" id="KW-1185">Reference proteome</keyword>
<dbReference type="InterPro" id="IPR007691">
    <property type="entry name" value="LpxD"/>
</dbReference>
<comment type="subunit">
    <text evidence="7">Homotrimer.</text>
</comment>
<proteinExistence type="inferred from homology"/>
<evidence type="ECO:0000256" key="2">
    <source>
        <dbReference type="ARBA" id="ARBA00022556"/>
    </source>
</evidence>
<dbReference type="InterPro" id="IPR011004">
    <property type="entry name" value="Trimer_LpxA-like_sf"/>
</dbReference>
<dbReference type="PANTHER" id="PTHR43378">
    <property type="entry name" value="UDP-3-O-ACYLGLUCOSAMINE N-ACYLTRANSFERASE"/>
    <property type="match status" value="1"/>
</dbReference>
<sequence length="354" mass="35993">MTHSIRAIAAALQAEARGDLDLQVLRASEPATAGPDDLALAMTPAYGPALQSGAARAAIVWPDADWQALGLQAAIIAPRARLAMARLTQLLDPKAVATGISPQALVDPTAMVAADASIGAFCVIGAGAVIGAGTWIADQVSIAPGVVIGADCQINAGVRLQAGVRLGDRVILQPNVVIGGDGFSFVSAEPSNVEIARETLGAAALQAPADPTWHRIHSLGGVVIGDDVEIGAGSTVDAGTIRATRIGQGSKLDNLVQIGHNVIVGAHCLICAQAGVAGSSVIGDRVVVGGKAGIADNLKIGDDVVLGGGSVVLSHVPAGRVMMGYPATKMQTHIDSYKALRRLPRLLRDFATRQ</sequence>
<dbReference type="Pfam" id="PF00132">
    <property type="entry name" value="Hexapep"/>
    <property type="match status" value="3"/>
</dbReference>
<feature type="active site" description="Proton acceptor" evidence="7">
    <location>
        <position position="260"/>
    </location>
</feature>
<dbReference type="KEGG" id="lvs:LOKVESSMR4R_01385"/>
<dbReference type="NCBIfam" id="NF002060">
    <property type="entry name" value="PRK00892.1"/>
    <property type="match status" value="1"/>
</dbReference>
<dbReference type="Pfam" id="PF04613">
    <property type="entry name" value="LpxD"/>
    <property type="match status" value="1"/>
</dbReference>
<protein>
    <recommendedName>
        <fullName evidence="7">UDP-3-O-acylglucosamine N-acyltransferase</fullName>
        <ecNumber evidence="7">2.3.1.191</ecNumber>
    </recommendedName>
</protein>
<evidence type="ECO:0000259" key="8">
    <source>
        <dbReference type="Pfam" id="PF04613"/>
    </source>
</evidence>
<dbReference type="GO" id="GO:0016410">
    <property type="term" value="F:N-acyltransferase activity"/>
    <property type="evidence" value="ECO:0007669"/>
    <property type="project" value="InterPro"/>
</dbReference>
<reference evidence="9 10" key="1">
    <citation type="submission" date="2017-05" db="EMBL/GenBank/DDBJ databases">
        <title>Genome Sequence of Loktanella vestfoldensis Strain SMR4r Isolated from a Culture of the Diatom Skeletonema marinoi.</title>
        <authorList>
            <person name="Topel M."/>
            <person name="Pinder M.I.M."/>
            <person name="Johansson O.N."/>
            <person name="Kourtchenko O."/>
            <person name="Godhe A."/>
            <person name="Clarke A.K."/>
        </authorList>
    </citation>
    <scope>NUCLEOTIDE SEQUENCE [LARGE SCALE GENOMIC DNA]</scope>
    <source>
        <strain evidence="9 10">SMR4r</strain>
    </source>
</reference>
<evidence type="ECO:0000313" key="9">
    <source>
        <dbReference type="EMBL" id="ARU00704.1"/>
    </source>
</evidence>
<comment type="catalytic activity">
    <reaction evidence="7">
        <text>a UDP-3-O-[(3R)-3-hydroxyacyl]-alpha-D-glucosamine + a (3R)-hydroxyacyl-[ACP] = a UDP-2-N,3-O-bis[(3R)-3-hydroxyacyl]-alpha-D-glucosamine + holo-[ACP] + H(+)</text>
        <dbReference type="Rhea" id="RHEA:53836"/>
        <dbReference type="Rhea" id="RHEA-COMP:9685"/>
        <dbReference type="Rhea" id="RHEA-COMP:9945"/>
        <dbReference type="ChEBI" id="CHEBI:15378"/>
        <dbReference type="ChEBI" id="CHEBI:64479"/>
        <dbReference type="ChEBI" id="CHEBI:78827"/>
        <dbReference type="ChEBI" id="CHEBI:137740"/>
        <dbReference type="ChEBI" id="CHEBI:137748"/>
        <dbReference type="EC" id="2.3.1.191"/>
    </reaction>
</comment>
<evidence type="ECO:0000256" key="1">
    <source>
        <dbReference type="ARBA" id="ARBA00022516"/>
    </source>
</evidence>
<keyword evidence="6 7" id="KW-0012">Acyltransferase</keyword>
<accession>A0A1Y0EAP8</accession>
<dbReference type="UniPathway" id="UPA00973"/>
<dbReference type="CDD" id="cd03352">
    <property type="entry name" value="LbH_LpxD"/>
    <property type="match status" value="1"/>
</dbReference>
<dbReference type="EMBL" id="CP021431">
    <property type="protein sequence ID" value="ARU00704.1"/>
    <property type="molecule type" value="Genomic_DNA"/>
</dbReference>
<dbReference type="PANTHER" id="PTHR43378:SF2">
    <property type="entry name" value="UDP-3-O-ACYLGLUCOSAMINE N-ACYLTRANSFERASE 1, MITOCHONDRIAL-RELATED"/>
    <property type="match status" value="1"/>
</dbReference>
<keyword evidence="1 7" id="KW-0444">Lipid biosynthesis</keyword>
<evidence type="ECO:0000256" key="3">
    <source>
        <dbReference type="ARBA" id="ARBA00022679"/>
    </source>
</evidence>
<dbReference type="Gene3D" id="3.40.1390.10">
    <property type="entry name" value="MurE/MurF, N-terminal domain"/>
    <property type="match status" value="1"/>
</dbReference>
<dbReference type="InterPro" id="IPR001451">
    <property type="entry name" value="Hexapep"/>
</dbReference>
<dbReference type="OrthoDB" id="9784739at2"/>
<dbReference type="SUPFAM" id="SSF51161">
    <property type="entry name" value="Trimeric LpxA-like enzymes"/>
    <property type="match status" value="1"/>
</dbReference>
<evidence type="ECO:0000313" key="10">
    <source>
        <dbReference type="Proteomes" id="UP000195273"/>
    </source>
</evidence>
<evidence type="ECO:0000256" key="4">
    <source>
        <dbReference type="ARBA" id="ARBA00022737"/>
    </source>
</evidence>
<dbReference type="GO" id="GO:0009245">
    <property type="term" value="P:lipid A biosynthetic process"/>
    <property type="evidence" value="ECO:0007669"/>
    <property type="project" value="UniProtKB-UniRule"/>
</dbReference>
<gene>
    <name evidence="7 9" type="primary">lpxD</name>
    <name evidence="9" type="ORF">LOKVESSMR4R_01385</name>
</gene>
<evidence type="ECO:0000256" key="6">
    <source>
        <dbReference type="ARBA" id="ARBA00023315"/>
    </source>
</evidence>
<dbReference type="GO" id="GO:0016020">
    <property type="term" value="C:membrane"/>
    <property type="evidence" value="ECO:0007669"/>
    <property type="project" value="GOC"/>
</dbReference>
<dbReference type="EC" id="2.3.1.191" evidence="7"/>
<dbReference type="PROSITE" id="PS00101">
    <property type="entry name" value="HEXAPEP_TRANSFERASES"/>
    <property type="match status" value="2"/>
</dbReference>
<comment type="similarity">
    <text evidence="7">Belongs to the transferase hexapeptide repeat family. LpxD subfamily.</text>
</comment>
<feature type="domain" description="UDP-3-O-[3-hydroxymyristoyl] glucosamine N-acyltransferase non-repeat region" evidence="8">
    <location>
        <begin position="21"/>
        <end position="90"/>
    </location>
</feature>
<dbReference type="RefSeq" id="WP_087212758.1">
    <property type="nucleotide sequence ID" value="NZ_CP021431.1"/>
</dbReference>
<dbReference type="InterPro" id="IPR020573">
    <property type="entry name" value="UDP_GlcNAc_AcTrfase_non-rep"/>
</dbReference>
<dbReference type="InterPro" id="IPR018357">
    <property type="entry name" value="Hexapep_transf_CS"/>
</dbReference>
<comment type="function">
    <text evidence="7">Catalyzes the N-acylation of UDP-3-O-acylglucosamine using 3-hydroxyacyl-ACP as the acyl donor. Is involved in the biosynthesis of lipid A, a phosphorylated glycolipid that anchors the lipopolysaccharide to the outer membrane of the cell.</text>
</comment>
<comment type="pathway">
    <text evidence="7">Bacterial outer membrane biogenesis; LPS lipid A biosynthesis.</text>
</comment>
<organism evidence="9 10">
    <name type="scientific">Yoonia vestfoldensis</name>
    <dbReference type="NCBI Taxonomy" id="245188"/>
    <lineage>
        <taxon>Bacteria</taxon>
        <taxon>Pseudomonadati</taxon>
        <taxon>Pseudomonadota</taxon>
        <taxon>Alphaproteobacteria</taxon>
        <taxon>Rhodobacterales</taxon>
        <taxon>Paracoccaceae</taxon>
        <taxon>Yoonia</taxon>
    </lineage>
</organism>
<dbReference type="STRING" id="1122181.GCA_000382265_03101"/>
<dbReference type="HAMAP" id="MF_00523">
    <property type="entry name" value="LpxD"/>
    <property type="match status" value="1"/>
</dbReference>